<reference evidence="5 6" key="2">
    <citation type="submission" date="2020-04" db="EMBL/GenBank/DDBJ databases">
        <title>The Epidemiology and Molecular Characteristics of Linezolid-Resistant Staphylococcus capitis in Huashan Hospital, Shanghai.</title>
        <authorList>
            <person name="Ding L."/>
            <person name="Li P."/>
            <person name="Yang Y."/>
            <person name="Lin D."/>
            <person name="Xu X."/>
        </authorList>
    </citation>
    <scope>NUCLEOTIDE SEQUENCE [LARGE SCALE GENOMIC DNA]</scope>
    <source>
        <strain evidence="2 6">12-86</strain>
        <strain evidence="1 5">17-84</strain>
    </source>
</reference>
<reference evidence="3 4" key="1">
    <citation type="journal article" date="2019" name="Sci. Transl. Med.">
        <title>Quorum sensing between bacterial species on the skin protects against epidermal injury in atopic dermatitis.</title>
        <authorList>
            <person name="Williams M.R."/>
        </authorList>
    </citation>
    <scope>NUCLEOTIDE SEQUENCE [LARGE SCALE GENOMIC DNA]</scope>
    <source>
        <strain evidence="3 4">H8</strain>
    </source>
</reference>
<dbReference type="SUPFAM" id="SSF52833">
    <property type="entry name" value="Thioredoxin-like"/>
    <property type="match status" value="1"/>
</dbReference>
<dbReference type="Gene3D" id="3.40.30.10">
    <property type="entry name" value="Glutaredoxin"/>
    <property type="match status" value="1"/>
</dbReference>
<evidence type="ECO:0000313" key="5">
    <source>
        <dbReference type="Proteomes" id="UP000538955"/>
    </source>
</evidence>
<dbReference type="InterPro" id="IPR036249">
    <property type="entry name" value="Thioredoxin-like_sf"/>
</dbReference>
<evidence type="ECO:0000313" key="2">
    <source>
        <dbReference type="EMBL" id="NMK96890.1"/>
    </source>
</evidence>
<sequence length="187" mass="22322">MTNLETYFKKSQPLEEYIDRMKDNRNNLLSIYKSFKLPEEDDRITKLKDANYSKVLVITEDWCGDAMMNLPILKRVSEELNLEVRVFHRDDDTRLIDQYLTNGKSRSIPIFVFMNSAYEQITVWGPRAKEVEKFVVDLRNDKLPDKDHPQYDDKVKETHLLISNRFKTDSSFWKNVYNSIINQLLYK</sequence>
<dbReference type="AlphaFoldDB" id="A0A7X9ZKN9"/>
<dbReference type="EMBL" id="JABBLX010000002">
    <property type="protein sequence ID" value="NMK96890.1"/>
    <property type="molecule type" value="Genomic_DNA"/>
</dbReference>
<dbReference type="EMBL" id="SCHC01000004">
    <property type="protein sequence ID" value="TBW75795.1"/>
    <property type="molecule type" value="Genomic_DNA"/>
</dbReference>
<dbReference type="Proteomes" id="UP000550736">
    <property type="component" value="Unassembled WGS sequence"/>
</dbReference>
<dbReference type="Pfam" id="PF14595">
    <property type="entry name" value="Thioredoxin_9"/>
    <property type="match status" value="1"/>
</dbReference>
<keyword evidence="5" id="KW-1185">Reference proteome</keyword>
<accession>A0A7X9ZKN9</accession>
<comment type="caution">
    <text evidence="3">The sequence shown here is derived from an EMBL/GenBank/DDBJ whole genome shotgun (WGS) entry which is preliminary data.</text>
</comment>
<evidence type="ECO:0000313" key="4">
    <source>
        <dbReference type="Proteomes" id="UP000291949"/>
    </source>
</evidence>
<proteinExistence type="predicted"/>
<name>A0A7X9ZKN9_STACP</name>
<gene>
    <name evidence="3" type="ORF">EQ811_10595</name>
    <name evidence="2" type="ORF">HHM13_02085</name>
    <name evidence="1" type="ORF">HHM24_02485</name>
</gene>
<evidence type="ECO:0000313" key="6">
    <source>
        <dbReference type="Proteomes" id="UP000550736"/>
    </source>
</evidence>
<evidence type="ECO:0000313" key="3">
    <source>
        <dbReference type="EMBL" id="TBW75795.1"/>
    </source>
</evidence>
<protein>
    <submittedName>
        <fullName evidence="3">Thioredoxin family protein</fullName>
    </submittedName>
</protein>
<dbReference type="Proteomes" id="UP000291949">
    <property type="component" value="Unassembled WGS sequence"/>
</dbReference>
<organism evidence="3 4">
    <name type="scientific">Staphylococcus capitis</name>
    <dbReference type="NCBI Taxonomy" id="29388"/>
    <lineage>
        <taxon>Bacteria</taxon>
        <taxon>Bacillati</taxon>
        <taxon>Bacillota</taxon>
        <taxon>Bacilli</taxon>
        <taxon>Bacillales</taxon>
        <taxon>Staphylococcaceae</taxon>
        <taxon>Staphylococcus</taxon>
    </lineage>
</organism>
<evidence type="ECO:0000313" key="1">
    <source>
        <dbReference type="EMBL" id="NMK53618.1"/>
    </source>
</evidence>
<dbReference type="RefSeq" id="WP_023350010.1">
    <property type="nucleotide sequence ID" value="NZ_AP014956.1"/>
</dbReference>
<dbReference type="EMBL" id="JABBMI010000024">
    <property type="protein sequence ID" value="NMK53618.1"/>
    <property type="molecule type" value="Genomic_DNA"/>
</dbReference>
<dbReference type="Proteomes" id="UP000538955">
    <property type="component" value="Unassembled WGS sequence"/>
</dbReference>